<feature type="compositionally biased region" description="Acidic residues" evidence="1">
    <location>
        <begin position="17"/>
        <end position="26"/>
    </location>
</feature>
<dbReference type="InterPro" id="IPR021842">
    <property type="entry name" value="DUF3435"/>
</dbReference>
<protein>
    <submittedName>
        <fullName evidence="2">Uncharacterized protein</fullName>
    </submittedName>
</protein>
<evidence type="ECO:0000313" key="2">
    <source>
        <dbReference type="EMBL" id="KAK3939345.1"/>
    </source>
</evidence>
<feature type="compositionally biased region" description="Basic and acidic residues" evidence="1">
    <location>
        <begin position="1"/>
        <end position="16"/>
    </location>
</feature>
<name>A0AAN6N5T9_9PEZI</name>
<feature type="region of interest" description="Disordered" evidence="1">
    <location>
        <begin position="1"/>
        <end position="26"/>
    </location>
</feature>
<evidence type="ECO:0000256" key="1">
    <source>
        <dbReference type="SAM" id="MobiDB-lite"/>
    </source>
</evidence>
<gene>
    <name evidence="2" type="ORF">QBC46DRAFT_364849</name>
</gene>
<dbReference type="Pfam" id="PF11917">
    <property type="entry name" value="DUF3435"/>
    <property type="match status" value="1"/>
</dbReference>
<dbReference type="PANTHER" id="PTHR37535">
    <property type="entry name" value="FLUG DOMAIN PROTEIN"/>
    <property type="match status" value="1"/>
</dbReference>
<proteinExistence type="predicted"/>
<comment type="caution">
    <text evidence="2">The sequence shown here is derived from an EMBL/GenBank/DDBJ whole genome shotgun (WGS) entry which is preliminary data.</text>
</comment>
<dbReference type="Proteomes" id="UP001303473">
    <property type="component" value="Unassembled WGS sequence"/>
</dbReference>
<sequence>MGRKRTAEDRRKHAEENGYDDDEDAVDDNLVPRDVLDYTKGRYDVQMELWFEYKTTHPNANPHVLKTLKHFAEFMAKSIKGVLDPNGKPTVQTVRNYFRCFVSGWNIDNPKSLISRDLTDSITNYIKGPLKKKLGLSTATRKKTYLTLENYMYMERQLWQNDGHEYVHEGYRVFISAKLKCHVFTSARLGEISEGSTRRGTSSGLRYKDTEMIVAWKDGEPELRYSLKREFAKGMHDKENQRPTHILYELLRDQPLIVNPVLFMLAVFLAAGAFKKYRTVEQVLAVEPPTDQSYWVLEWADRVLDLPVFPEISADGPTQKIQTGPAFSTQVKGLSQRAGMESPVTIHGIRRESLIQATSNGYSKDELMKFAAHTNQITLTRDYLSSITIVNSVRTEDFRSITVKRNLKLFLLLPAKTQDELRQREDYVTITKKLKDLSLEINLLRQRRMLKNKELNRIRRTQERIHPSEREGTFHIDQHRSLFDRLRHMMPERDRLSNTLFYVAPLRSEAGISALKDLITLLKNPCRGKCSIPNCSIGLKW</sequence>
<dbReference type="EMBL" id="MU853812">
    <property type="protein sequence ID" value="KAK3939345.1"/>
    <property type="molecule type" value="Genomic_DNA"/>
</dbReference>
<reference evidence="3" key="1">
    <citation type="journal article" date="2023" name="Mol. Phylogenet. Evol.">
        <title>Genome-scale phylogeny and comparative genomics of the fungal order Sordariales.</title>
        <authorList>
            <person name="Hensen N."/>
            <person name="Bonometti L."/>
            <person name="Westerberg I."/>
            <person name="Brannstrom I.O."/>
            <person name="Guillou S."/>
            <person name="Cros-Aarteil S."/>
            <person name="Calhoun S."/>
            <person name="Haridas S."/>
            <person name="Kuo A."/>
            <person name="Mondo S."/>
            <person name="Pangilinan J."/>
            <person name="Riley R."/>
            <person name="LaButti K."/>
            <person name="Andreopoulos B."/>
            <person name="Lipzen A."/>
            <person name="Chen C."/>
            <person name="Yan M."/>
            <person name="Daum C."/>
            <person name="Ng V."/>
            <person name="Clum A."/>
            <person name="Steindorff A."/>
            <person name="Ohm R.A."/>
            <person name="Martin F."/>
            <person name="Silar P."/>
            <person name="Natvig D.O."/>
            <person name="Lalanne C."/>
            <person name="Gautier V."/>
            <person name="Ament-Velasquez S.L."/>
            <person name="Kruys A."/>
            <person name="Hutchinson M.I."/>
            <person name="Powell A.J."/>
            <person name="Barry K."/>
            <person name="Miller A.N."/>
            <person name="Grigoriev I.V."/>
            <person name="Debuchy R."/>
            <person name="Gladieux P."/>
            <person name="Hiltunen Thoren M."/>
            <person name="Johannesson H."/>
        </authorList>
    </citation>
    <scope>NUCLEOTIDE SEQUENCE [LARGE SCALE GENOMIC DNA]</scope>
    <source>
        <strain evidence="3">CBS 340.73</strain>
    </source>
</reference>
<dbReference type="PANTHER" id="PTHR37535:SF3">
    <property type="entry name" value="FLUG DOMAIN-CONTAINING PROTEIN"/>
    <property type="match status" value="1"/>
</dbReference>
<keyword evidence="3" id="KW-1185">Reference proteome</keyword>
<dbReference type="AlphaFoldDB" id="A0AAN6N5T9"/>
<accession>A0AAN6N5T9</accession>
<evidence type="ECO:0000313" key="3">
    <source>
        <dbReference type="Proteomes" id="UP001303473"/>
    </source>
</evidence>
<organism evidence="2 3">
    <name type="scientific">Diplogelasinospora grovesii</name>
    <dbReference type="NCBI Taxonomy" id="303347"/>
    <lineage>
        <taxon>Eukaryota</taxon>
        <taxon>Fungi</taxon>
        <taxon>Dikarya</taxon>
        <taxon>Ascomycota</taxon>
        <taxon>Pezizomycotina</taxon>
        <taxon>Sordariomycetes</taxon>
        <taxon>Sordariomycetidae</taxon>
        <taxon>Sordariales</taxon>
        <taxon>Diplogelasinosporaceae</taxon>
        <taxon>Diplogelasinospora</taxon>
    </lineage>
</organism>